<name>A0A9W9RR89_9EURO</name>
<dbReference type="PANTHER" id="PTHR31851">
    <property type="entry name" value="FE(2+)/MN(2+) TRANSPORTER PCL1"/>
    <property type="match status" value="1"/>
</dbReference>
<keyword evidence="5 6" id="KW-0472">Membrane</keyword>
<protein>
    <submittedName>
        <fullName evidence="7">Uncharacterized protein</fullName>
    </submittedName>
</protein>
<dbReference type="Pfam" id="PF01988">
    <property type="entry name" value="VIT1"/>
    <property type="match status" value="1"/>
</dbReference>
<evidence type="ECO:0000256" key="3">
    <source>
        <dbReference type="ARBA" id="ARBA00022692"/>
    </source>
</evidence>
<evidence type="ECO:0000313" key="8">
    <source>
        <dbReference type="Proteomes" id="UP001147782"/>
    </source>
</evidence>
<dbReference type="Proteomes" id="UP001147782">
    <property type="component" value="Unassembled WGS sequence"/>
</dbReference>
<keyword evidence="3 6" id="KW-0812">Transmembrane</keyword>
<sequence length="267" mass="28847">MPTPTSPRIAVGNHRWFTPNDQSITRSIFRDVIIGFADGLTVPFALTAGLSSLGSSRLVVIGGLAELLSGAISMGMGAYLAALTDRERYLSQEKSVREDIVCGQHSELSDITGLLGDYGVSNEVSECVVNCLTTEDTLAKVSSSHCLETTHDTHPSLHFIMEFKFNFKKPKRSRAWFSAITMGLSYLIGGLLPMIPYFVTKNVTRALFISIGITTVVLLLFGFIKNYATIKMTRSGLFGAIQTLSVGAIAAGASYGVVYGIDHSNLH</sequence>
<gene>
    <name evidence="7" type="ORF">N7496_010666</name>
</gene>
<feature type="transmembrane region" description="Helical" evidence="6">
    <location>
        <begin position="59"/>
        <end position="82"/>
    </location>
</feature>
<accession>A0A9W9RR89</accession>
<dbReference type="OrthoDB" id="73465at2759"/>
<dbReference type="GeneID" id="81442758"/>
<evidence type="ECO:0000313" key="7">
    <source>
        <dbReference type="EMBL" id="KAJ5364953.1"/>
    </source>
</evidence>
<reference evidence="7" key="1">
    <citation type="submission" date="2022-11" db="EMBL/GenBank/DDBJ databases">
        <authorList>
            <person name="Petersen C."/>
        </authorList>
    </citation>
    <scope>NUCLEOTIDE SEQUENCE</scope>
    <source>
        <strain evidence="7">IBT 29864</strain>
    </source>
</reference>
<comment type="subcellular location">
    <subcellularLocation>
        <location evidence="1">Endomembrane system</location>
        <topology evidence="1">Multi-pass membrane protein</topology>
    </subcellularLocation>
</comment>
<dbReference type="InterPro" id="IPR008217">
    <property type="entry name" value="Ccc1_fam"/>
</dbReference>
<evidence type="ECO:0000256" key="2">
    <source>
        <dbReference type="ARBA" id="ARBA00007049"/>
    </source>
</evidence>
<keyword evidence="4 6" id="KW-1133">Transmembrane helix</keyword>
<feature type="transmembrane region" description="Helical" evidence="6">
    <location>
        <begin position="205"/>
        <end position="224"/>
    </location>
</feature>
<dbReference type="GO" id="GO:0012505">
    <property type="term" value="C:endomembrane system"/>
    <property type="evidence" value="ECO:0007669"/>
    <property type="project" value="UniProtKB-SubCell"/>
</dbReference>
<dbReference type="AlphaFoldDB" id="A0A9W9RR89"/>
<comment type="caution">
    <text evidence="7">The sequence shown here is derived from an EMBL/GenBank/DDBJ whole genome shotgun (WGS) entry which is preliminary data.</text>
</comment>
<evidence type="ECO:0000256" key="6">
    <source>
        <dbReference type="SAM" id="Phobius"/>
    </source>
</evidence>
<evidence type="ECO:0000256" key="1">
    <source>
        <dbReference type="ARBA" id="ARBA00004127"/>
    </source>
</evidence>
<organism evidence="7 8">
    <name type="scientific">Penicillium cataractarum</name>
    <dbReference type="NCBI Taxonomy" id="2100454"/>
    <lineage>
        <taxon>Eukaryota</taxon>
        <taxon>Fungi</taxon>
        <taxon>Dikarya</taxon>
        <taxon>Ascomycota</taxon>
        <taxon>Pezizomycotina</taxon>
        <taxon>Eurotiomycetes</taxon>
        <taxon>Eurotiomycetidae</taxon>
        <taxon>Eurotiales</taxon>
        <taxon>Aspergillaceae</taxon>
        <taxon>Penicillium</taxon>
    </lineage>
</organism>
<feature type="transmembrane region" description="Helical" evidence="6">
    <location>
        <begin position="32"/>
        <end position="53"/>
    </location>
</feature>
<dbReference type="EMBL" id="JAPZBS010000008">
    <property type="protein sequence ID" value="KAJ5364953.1"/>
    <property type="molecule type" value="Genomic_DNA"/>
</dbReference>
<reference evidence="7" key="2">
    <citation type="journal article" date="2023" name="IMA Fungus">
        <title>Comparative genomic study of the Penicillium genus elucidates a diverse pangenome and 15 lateral gene transfer events.</title>
        <authorList>
            <person name="Petersen C."/>
            <person name="Sorensen T."/>
            <person name="Nielsen M.R."/>
            <person name="Sondergaard T.E."/>
            <person name="Sorensen J.L."/>
            <person name="Fitzpatrick D.A."/>
            <person name="Frisvad J.C."/>
            <person name="Nielsen K.L."/>
        </authorList>
    </citation>
    <scope>NUCLEOTIDE SEQUENCE</scope>
    <source>
        <strain evidence="7">IBT 29864</strain>
    </source>
</reference>
<proteinExistence type="inferred from homology"/>
<keyword evidence="8" id="KW-1185">Reference proteome</keyword>
<evidence type="ECO:0000256" key="5">
    <source>
        <dbReference type="ARBA" id="ARBA00023136"/>
    </source>
</evidence>
<dbReference type="GO" id="GO:0005384">
    <property type="term" value="F:manganese ion transmembrane transporter activity"/>
    <property type="evidence" value="ECO:0007669"/>
    <property type="project" value="InterPro"/>
</dbReference>
<dbReference type="GO" id="GO:0030026">
    <property type="term" value="P:intracellular manganese ion homeostasis"/>
    <property type="evidence" value="ECO:0007669"/>
    <property type="project" value="InterPro"/>
</dbReference>
<comment type="similarity">
    <text evidence="2">Belongs to the CCC1 family.</text>
</comment>
<feature type="transmembrane region" description="Helical" evidence="6">
    <location>
        <begin position="236"/>
        <end position="261"/>
    </location>
</feature>
<dbReference type="RefSeq" id="XP_056552579.1">
    <property type="nucleotide sequence ID" value="XM_056703579.1"/>
</dbReference>
<evidence type="ECO:0000256" key="4">
    <source>
        <dbReference type="ARBA" id="ARBA00022989"/>
    </source>
</evidence>
<feature type="transmembrane region" description="Helical" evidence="6">
    <location>
        <begin position="175"/>
        <end position="199"/>
    </location>
</feature>